<dbReference type="AlphaFoldDB" id="A0A5S9PHW7"/>
<evidence type="ECO:0008006" key="3">
    <source>
        <dbReference type="Google" id="ProtNLM"/>
    </source>
</evidence>
<evidence type="ECO:0000313" key="2">
    <source>
        <dbReference type="Proteomes" id="UP000434580"/>
    </source>
</evidence>
<dbReference type="SUPFAM" id="SSF52540">
    <property type="entry name" value="P-loop containing nucleoside triphosphate hydrolases"/>
    <property type="match status" value="1"/>
</dbReference>
<name>A0A5S9PHW7_9GAMM</name>
<dbReference type="OrthoDB" id="3760425at2"/>
<sequence>MPKLLIHVGLPKTGSSTLQNLFNKNSQVLGKQSVTYLTPKLKPSIRPYFQSHMRAKRAQGSTDTNHTPWFLNHPKSDFEIDADHLYGILSEEALSKMTPHQEKLFEFDQFLSGIYCDRTYLAVLREVNSYTVSKVSQAIKGVRKFDYRSSMPALKNFSLDRKFAGFLGTDIDLNVEAFSKCVTDAESAKNVTSILKNTFGLPTLDLANVDEVMNKSLGAEGVAIRMAFNNTMLTLLGEKELTCQRISLRDSGRILQENILSQLPKQRKFCPYTKAEQLKFNRQHIKASKKFIGQFPGTWVDEVFTPVVNERCIALISQFDHSDHAIAIDILESHIHEYLNGLQSEALPSSSFDVRGAIKYVVKNEKKLVL</sequence>
<reference evidence="1 2" key="1">
    <citation type="submission" date="2019-11" db="EMBL/GenBank/DDBJ databases">
        <authorList>
            <person name="Holert J."/>
        </authorList>
    </citation>
    <scope>NUCLEOTIDE SEQUENCE [LARGE SCALE GENOMIC DNA]</scope>
    <source>
        <strain evidence="1">BC5_2</strain>
    </source>
</reference>
<evidence type="ECO:0000313" key="1">
    <source>
        <dbReference type="EMBL" id="CAA0103204.1"/>
    </source>
</evidence>
<dbReference type="InterPro" id="IPR027417">
    <property type="entry name" value="P-loop_NTPase"/>
</dbReference>
<dbReference type="Proteomes" id="UP000434580">
    <property type="component" value="Unassembled WGS sequence"/>
</dbReference>
<gene>
    <name evidence="1" type="ORF">DPBNPPHM_00916</name>
</gene>
<accession>A0A5S9PHW7</accession>
<protein>
    <recommendedName>
        <fullName evidence="3">Sulfotransferase family protein</fullName>
    </recommendedName>
</protein>
<organism evidence="1 2">
    <name type="scientific">BD1-7 clade bacterium</name>
    <dbReference type="NCBI Taxonomy" id="2029982"/>
    <lineage>
        <taxon>Bacteria</taxon>
        <taxon>Pseudomonadati</taxon>
        <taxon>Pseudomonadota</taxon>
        <taxon>Gammaproteobacteria</taxon>
        <taxon>Cellvibrionales</taxon>
        <taxon>Spongiibacteraceae</taxon>
        <taxon>BD1-7 clade</taxon>
    </lineage>
</organism>
<proteinExistence type="predicted"/>
<dbReference type="EMBL" id="CACSII010000012">
    <property type="protein sequence ID" value="CAA0103204.1"/>
    <property type="molecule type" value="Genomic_DNA"/>
</dbReference>